<name>A0ABT3YI89_9HYPH</name>
<evidence type="ECO:0000259" key="8">
    <source>
        <dbReference type="PROSITE" id="PS51007"/>
    </source>
</evidence>
<keyword evidence="2 6" id="KW-0349">Heme</keyword>
<feature type="domain" description="Cytochrome c" evidence="8">
    <location>
        <begin position="208"/>
        <end position="296"/>
    </location>
</feature>
<feature type="chain" id="PRO_5046507386" evidence="7">
    <location>
        <begin position="25"/>
        <end position="376"/>
    </location>
</feature>
<keyword evidence="10" id="KW-1185">Reference proteome</keyword>
<keyword evidence="4" id="KW-0249">Electron transport</keyword>
<organism evidence="9 10">
    <name type="scientific">Hoeflea ulvae</name>
    <dbReference type="NCBI Taxonomy" id="2983764"/>
    <lineage>
        <taxon>Bacteria</taxon>
        <taxon>Pseudomonadati</taxon>
        <taxon>Pseudomonadota</taxon>
        <taxon>Alphaproteobacteria</taxon>
        <taxon>Hyphomicrobiales</taxon>
        <taxon>Rhizobiaceae</taxon>
        <taxon>Hoeflea</taxon>
    </lineage>
</organism>
<evidence type="ECO:0000256" key="5">
    <source>
        <dbReference type="ARBA" id="ARBA00023004"/>
    </source>
</evidence>
<evidence type="ECO:0000256" key="4">
    <source>
        <dbReference type="ARBA" id="ARBA00022982"/>
    </source>
</evidence>
<accession>A0ABT3YI89</accession>
<dbReference type="Pfam" id="PF00034">
    <property type="entry name" value="Cytochrom_C"/>
    <property type="match status" value="2"/>
</dbReference>
<dbReference type="SUPFAM" id="SSF46626">
    <property type="entry name" value="Cytochrome c"/>
    <property type="match status" value="2"/>
</dbReference>
<reference evidence="9" key="1">
    <citation type="submission" date="2022-10" db="EMBL/GenBank/DDBJ databases">
        <title>Hoeflea sp. J2-29, isolated from marine algae.</title>
        <authorList>
            <person name="Kristyanto S."/>
            <person name="Kim J.M."/>
            <person name="Jeon C.O."/>
        </authorList>
    </citation>
    <scope>NUCLEOTIDE SEQUENCE</scope>
    <source>
        <strain evidence="9">J2-29</strain>
    </source>
</reference>
<dbReference type="InterPro" id="IPR036909">
    <property type="entry name" value="Cyt_c-like_dom_sf"/>
</dbReference>
<dbReference type="EMBL" id="JAOVZQ010000001">
    <property type="protein sequence ID" value="MCY0095618.1"/>
    <property type="molecule type" value="Genomic_DNA"/>
</dbReference>
<dbReference type="Gene3D" id="1.10.760.10">
    <property type="entry name" value="Cytochrome c-like domain"/>
    <property type="match status" value="2"/>
</dbReference>
<feature type="domain" description="Cytochrome c" evidence="8">
    <location>
        <begin position="26"/>
        <end position="129"/>
    </location>
</feature>
<keyword evidence="7" id="KW-0732">Signal</keyword>
<dbReference type="PANTHER" id="PTHR11961">
    <property type="entry name" value="CYTOCHROME C"/>
    <property type="match status" value="1"/>
</dbReference>
<dbReference type="PROSITE" id="PS51007">
    <property type="entry name" value="CYTC"/>
    <property type="match status" value="2"/>
</dbReference>
<dbReference type="Proteomes" id="UP001081283">
    <property type="component" value="Unassembled WGS sequence"/>
</dbReference>
<evidence type="ECO:0000256" key="2">
    <source>
        <dbReference type="ARBA" id="ARBA00022617"/>
    </source>
</evidence>
<evidence type="ECO:0000256" key="1">
    <source>
        <dbReference type="ARBA" id="ARBA00022448"/>
    </source>
</evidence>
<proteinExistence type="predicted"/>
<protein>
    <submittedName>
        <fullName evidence="9">C-type cytochrome</fullName>
    </submittedName>
</protein>
<evidence type="ECO:0000313" key="10">
    <source>
        <dbReference type="Proteomes" id="UP001081283"/>
    </source>
</evidence>
<sequence length="376" mass="39863">MLKFPKSAALAVAALAAFANPAFADGDIDAGEKVFKKCKACHAVGEGAKHRVGPELNDLFGRVAGSAEGYKYSKAMMAAGEEGLIWDDANVARYLAKPKDMVKGTKMAFAGLKKDDDIANVLAYLKSFSTEQAAAAEAVVEAEPVETAEAAPAAEEPAAEPVMAAEPEMATEASQGAFGLGRVAAPDEVAAWDIDIRPDGTGLPEGKGTVAQGEPIYSDNCAVCHGDFGEGAGRWPVLAGGQDTLLKDRPVKTIGSYWPYLSTVFDYVRRAMPFGDARSLSDDDVYALTAYLMYLNDIVEDEEFELSGENFTEMRLPNEANFIADDRLSEPHYAKGVEPCMADCKPGPVEITARAQVIDVTPEGNGDEENSGGGID</sequence>
<keyword evidence="3 6" id="KW-0479">Metal-binding</keyword>
<keyword evidence="5 6" id="KW-0408">Iron</keyword>
<evidence type="ECO:0000256" key="6">
    <source>
        <dbReference type="PROSITE-ProRule" id="PRU00433"/>
    </source>
</evidence>
<dbReference type="RefSeq" id="WP_267613499.1">
    <property type="nucleotide sequence ID" value="NZ_JAOVZQ010000001.1"/>
</dbReference>
<evidence type="ECO:0000256" key="3">
    <source>
        <dbReference type="ARBA" id="ARBA00022723"/>
    </source>
</evidence>
<dbReference type="InterPro" id="IPR009056">
    <property type="entry name" value="Cyt_c-like_dom"/>
</dbReference>
<feature type="signal peptide" evidence="7">
    <location>
        <begin position="1"/>
        <end position="24"/>
    </location>
</feature>
<keyword evidence="1" id="KW-0813">Transport</keyword>
<dbReference type="PRINTS" id="PR00604">
    <property type="entry name" value="CYTCHRMECIAB"/>
</dbReference>
<comment type="caution">
    <text evidence="9">The sequence shown here is derived from an EMBL/GenBank/DDBJ whole genome shotgun (WGS) entry which is preliminary data.</text>
</comment>
<evidence type="ECO:0000256" key="7">
    <source>
        <dbReference type="SAM" id="SignalP"/>
    </source>
</evidence>
<gene>
    <name evidence="9" type="ORF">OEG82_16570</name>
</gene>
<evidence type="ECO:0000313" key="9">
    <source>
        <dbReference type="EMBL" id="MCY0095618.1"/>
    </source>
</evidence>
<dbReference type="InterPro" id="IPR002327">
    <property type="entry name" value="Cyt_c_1A/1B"/>
</dbReference>